<keyword evidence="9" id="KW-1185">Reference proteome</keyword>
<dbReference type="PANTHER" id="PTHR22776">
    <property type="entry name" value="MARVEL-CONTAINING POTENTIAL LIPID RAFT-ASSOCIATED PROTEIN"/>
    <property type="match status" value="1"/>
</dbReference>
<feature type="transmembrane region" description="Helical" evidence="7">
    <location>
        <begin position="83"/>
        <end position="108"/>
    </location>
</feature>
<protein>
    <submittedName>
        <fullName evidence="10">MARVEL domain-containing protein</fullName>
    </submittedName>
</protein>
<dbReference type="PANTHER" id="PTHR22776:SF100">
    <property type="entry name" value="MARVEL DOMAIN-CONTAINING PROTEIN"/>
    <property type="match status" value="1"/>
</dbReference>
<feature type="domain" description="MARVEL" evidence="8">
    <location>
        <begin position="48"/>
        <end position="182"/>
    </location>
</feature>
<evidence type="ECO:0000256" key="5">
    <source>
        <dbReference type="PROSITE-ProRule" id="PRU00581"/>
    </source>
</evidence>
<evidence type="ECO:0000259" key="8">
    <source>
        <dbReference type="PROSITE" id="PS51225"/>
    </source>
</evidence>
<evidence type="ECO:0000256" key="7">
    <source>
        <dbReference type="SAM" id="Phobius"/>
    </source>
</evidence>
<evidence type="ECO:0000256" key="2">
    <source>
        <dbReference type="ARBA" id="ARBA00022692"/>
    </source>
</evidence>
<feature type="region of interest" description="Disordered" evidence="6">
    <location>
        <begin position="1"/>
        <end position="20"/>
    </location>
</feature>
<feature type="transmembrane region" description="Helical" evidence="7">
    <location>
        <begin position="152"/>
        <end position="176"/>
    </location>
</feature>
<dbReference type="InterPro" id="IPR050578">
    <property type="entry name" value="MARVEL-CKLF_proteins"/>
</dbReference>
<dbReference type="InterPro" id="IPR008253">
    <property type="entry name" value="Marvel"/>
</dbReference>
<dbReference type="Proteomes" id="UP000095287">
    <property type="component" value="Unplaced"/>
</dbReference>
<accession>A0A1I7ZMR9</accession>
<dbReference type="WBParaSite" id="L893_g27856.t1">
    <property type="protein sequence ID" value="L893_g27856.t1"/>
    <property type="gene ID" value="L893_g27856"/>
</dbReference>
<keyword evidence="4 5" id="KW-0472">Membrane</keyword>
<evidence type="ECO:0000256" key="1">
    <source>
        <dbReference type="ARBA" id="ARBA00004141"/>
    </source>
</evidence>
<dbReference type="PROSITE" id="PS51225">
    <property type="entry name" value="MARVEL"/>
    <property type="match status" value="1"/>
</dbReference>
<feature type="transmembrane region" description="Helical" evidence="7">
    <location>
        <begin position="58"/>
        <end position="77"/>
    </location>
</feature>
<evidence type="ECO:0000313" key="9">
    <source>
        <dbReference type="Proteomes" id="UP000095287"/>
    </source>
</evidence>
<name>A0A1I7ZMR9_9BILA</name>
<dbReference type="AlphaFoldDB" id="A0A1I7ZMR9"/>
<keyword evidence="2 5" id="KW-0812">Transmembrane</keyword>
<proteinExistence type="predicted"/>
<evidence type="ECO:0000313" key="10">
    <source>
        <dbReference type="WBParaSite" id="L893_g27856.t1"/>
    </source>
</evidence>
<organism evidence="9 10">
    <name type="scientific">Steinernema glaseri</name>
    <dbReference type="NCBI Taxonomy" id="37863"/>
    <lineage>
        <taxon>Eukaryota</taxon>
        <taxon>Metazoa</taxon>
        <taxon>Ecdysozoa</taxon>
        <taxon>Nematoda</taxon>
        <taxon>Chromadorea</taxon>
        <taxon>Rhabditida</taxon>
        <taxon>Tylenchina</taxon>
        <taxon>Panagrolaimomorpha</taxon>
        <taxon>Strongyloidoidea</taxon>
        <taxon>Steinernematidae</taxon>
        <taxon>Steinernema</taxon>
    </lineage>
</organism>
<dbReference type="GO" id="GO:0016020">
    <property type="term" value="C:membrane"/>
    <property type="evidence" value="ECO:0007669"/>
    <property type="project" value="UniProtKB-SubCell"/>
</dbReference>
<comment type="subcellular location">
    <subcellularLocation>
        <location evidence="1">Membrane</location>
        <topology evidence="1">Multi-pass membrane protein</topology>
    </subcellularLocation>
</comment>
<keyword evidence="3 7" id="KW-1133">Transmembrane helix</keyword>
<feature type="transmembrane region" description="Helical" evidence="7">
    <location>
        <begin position="120"/>
        <end position="140"/>
    </location>
</feature>
<evidence type="ECO:0000256" key="3">
    <source>
        <dbReference type="ARBA" id="ARBA00022989"/>
    </source>
</evidence>
<reference evidence="10" key="1">
    <citation type="submission" date="2016-11" db="UniProtKB">
        <authorList>
            <consortium name="WormBaseParasite"/>
        </authorList>
    </citation>
    <scope>IDENTIFICATION</scope>
</reference>
<evidence type="ECO:0000256" key="6">
    <source>
        <dbReference type="SAM" id="MobiDB-lite"/>
    </source>
</evidence>
<evidence type="ECO:0000256" key="4">
    <source>
        <dbReference type="ARBA" id="ARBA00023136"/>
    </source>
</evidence>
<sequence>MQPSRFPQAPPQGEPRGFPRYENRLRSETARRKEFEVMGRVMNVDSGFYRTSQGLLKILEIVLAFLAVLLVSNSYGVYGERSFALLVSFFAFFNSFMILVAKILTLHLHCSQKAWFLTEFMFNLVMALCFVVSGFMMGYLSSAHWAISNPRWQTIPAVAAGTLFVGALVFLLDAFLTVKERRRYTWHPNPNVPNGGLHNRLPS</sequence>